<gene>
    <name evidence="1" type="ORF">SDC9_112187</name>
</gene>
<protein>
    <submittedName>
        <fullName evidence="1">Uncharacterized protein</fullName>
    </submittedName>
</protein>
<reference evidence="1" key="1">
    <citation type="submission" date="2019-08" db="EMBL/GenBank/DDBJ databases">
        <authorList>
            <person name="Kucharzyk K."/>
            <person name="Murdoch R.W."/>
            <person name="Higgins S."/>
            <person name="Loffler F."/>
        </authorList>
    </citation>
    <scope>NUCLEOTIDE SEQUENCE</scope>
</reference>
<name>A0A645BJ48_9ZZZZ</name>
<dbReference type="AlphaFoldDB" id="A0A645BJ48"/>
<proteinExistence type="predicted"/>
<comment type="caution">
    <text evidence="1">The sequence shown here is derived from an EMBL/GenBank/DDBJ whole genome shotgun (WGS) entry which is preliminary data.</text>
</comment>
<evidence type="ECO:0000313" key="1">
    <source>
        <dbReference type="EMBL" id="MPM65292.1"/>
    </source>
</evidence>
<sequence>MKSNSGAGASVSSGADYQARVAASILAMAICGMSTDFICPE</sequence>
<organism evidence="1">
    <name type="scientific">bioreactor metagenome</name>
    <dbReference type="NCBI Taxonomy" id="1076179"/>
    <lineage>
        <taxon>unclassified sequences</taxon>
        <taxon>metagenomes</taxon>
        <taxon>ecological metagenomes</taxon>
    </lineage>
</organism>
<accession>A0A645BJ48</accession>
<dbReference type="EMBL" id="VSSQ01020439">
    <property type="protein sequence ID" value="MPM65292.1"/>
    <property type="molecule type" value="Genomic_DNA"/>
</dbReference>